<dbReference type="NCBIfam" id="TIGR01568">
    <property type="entry name" value="A_thal_3678"/>
    <property type="match status" value="1"/>
</dbReference>
<protein>
    <recommendedName>
        <fullName evidence="11">Ovate family protein</fullName>
    </recommendedName>
</protein>
<accession>J3LFV3</accession>
<dbReference type="STRING" id="4533.J3LFV3"/>
<proteinExistence type="predicted"/>
<keyword evidence="10" id="KW-1185">Reference proteome</keyword>
<dbReference type="Pfam" id="PF04844">
    <property type="entry name" value="Ovate"/>
    <property type="match status" value="1"/>
</dbReference>
<dbReference type="InterPro" id="IPR012337">
    <property type="entry name" value="RNaseH-like_sf"/>
</dbReference>
<dbReference type="Pfam" id="PF17921">
    <property type="entry name" value="Integrase_H2C2"/>
    <property type="match status" value="1"/>
</dbReference>
<keyword evidence="2" id="KW-0678">Repressor</keyword>
<dbReference type="Gene3D" id="1.10.340.70">
    <property type="match status" value="1"/>
</dbReference>
<dbReference type="SUPFAM" id="SSF53098">
    <property type="entry name" value="Ribonuclease H-like"/>
    <property type="match status" value="1"/>
</dbReference>
<evidence type="ECO:0008006" key="11">
    <source>
        <dbReference type="Google" id="ProtNLM"/>
    </source>
</evidence>
<keyword evidence="4" id="KW-0804">Transcription</keyword>
<dbReference type="GO" id="GO:0015074">
    <property type="term" value="P:DNA integration"/>
    <property type="evidence" value="ECO:0007669"/>
    <property type="project" value="InterPro"/>
</dbReference>
<evidence type="ECO:0000313" key="9">
    <source>
        <dbReference type="EnsemblPlants" id="OB02G35200.1"/>
    </source>
</evidence>
<feature type="domain" description="Integrase catalytic" evidence="7">
    <location>
        <begin position="342"/>
        <end position="463"/>
    </location>
</feature>
<dbReference type="EnsemblPlants" id="OB02G35200.1">
    <property type="protein sequence ID" value="OB02G35200.1"/>
    <property type="gene ID" value="OB02G35200"/>
</dbReference>
<comment type="subcellular location">
    <subcellularLocation>
        <location evidence="1">Nucleus</location>
    </subcellularLocation>
</comment>
<reference evidence="9" key="1">
    <citation type="submission" date="2013-04" db="UniProtKB">
        <authorList>
            <consortium name="EnsemblPlants"/>
        </authorList>
    </citation>
    <scope>IDENTIFICATION</scope>
</reference>
<evidence type="ECO:0000313" key="10">
    <source>
        <dbReference type="Proteomes" id="UP000006038"/>
    </source>
</evidence>
<feature type="region of interest" description="Disordered" evidence="6">
    <location>
        <begin position="183"/>
        <end position="204"/>
    </location>
</feature>
<evidence type="ECO:0000259" key="8">
    <source>
        <dbReference type="PROSITE" id="PS51754"/>
    </source>
</evidence>
<dbReference type="InterPro" id="IPR050951">
    <property type="entry name" value="Retrovirus_Pol_polyprotein"/>
</dbReference>
<dbReference type="GO" id="GO:0003676">
    <property type="term" value="F:nucleic acid binding"/>
    <property type="evidence" value="ECO:0007669"/>
    <property type="project" value="InterPro"/>
</dbReference>
<evidence type="ECO:0000256" key="4">
    <source>
        <dbReference type="ARBA" id="ARBA00023163"/>
    </source>
</evidence>
<evidence type="ECO:0000259" key="7">
    <source>
        <dbReference type="PROSITE" id="PS50994"/>
    </source>
</evidence>
<evidence type="ECO:0000256" key="2">
    <source>
        <dbReference type="ARBA" id="ARBA00022491"/>
    </source>
</evidence>
<name>J3LFV3_ORYBR</name>
<dbReference type="PROSITE" id="PS50994">
    <property type="entry name" value="INTEGRASE"/>
    <property type="match status" value="1"/>
</dbReference>
<dbReference type="GO" id="GO:0005634">
    <property type="term" value="C:nucleus"/>
    <property type="evidence" value="ECO:0007669"/>
    <property type="project" value="UniProtKB-SubCell"/>
</dbReference>
<dbReference type="Gramene" id="OB02G35200.1">
    <property type="protein sequence ID" value="OB02G35200.1"/>
    <property type="gene ID" value="OB02G35200"/>
</dbReference>
<feature type="domain" description="OVATE" evidence="8">
    <location>
        <begin position="97"/>
        <end position="156"/>
    </location>
</feature>
<dbReference type="PANTHER" id="PTHR37984">
    <property type="entry name" value="PROTEIN CBG26694"/>
    <property type="match status" value="1"/>
</dbReference>
<dbReference type="Proteomes" id="UP000006038">
    <property type="component" value="Unassembled WGS sequence"/>
</dbReference>
<dbReference type="eggNOG" id="KOG0017">
    <property type="taxonomic scope" value="Eukaryota"/>
</dbReference>
<sequence>MTSASSSFLWEHSVVEFDHDDGDCGPESFSGLLRELNQLEQSVASWGRKSHHHDVKKHSPPPPPEDRKKVKNCEATDKLGDCGGDGVGSGLDGSVAVVKQSDDPLGDFRQSMLQMIVENGIVAGEDLREMLRRFLALNAPHHHDVILRAFAEIWDGVFAAASGLEPIVCCTPTGTIQIIRKAEERRDGESRRHGRYERELEGPDAHMGGTAQWRSYLQYKEFIILTDHKSLMNFTDQRLHTLWQQCAYTKAADALSCCDHSPSVEFNDVSVCTPKWLQETRVISALHDSPVGGHSGFPVTYRKVKSLFVWPRIKQQVKSYVKNCSTCQQAKPDRVKYPVSDVAQLYMEGVFKLHDLPLAIVSDWDKIFTSKLWQQLFAKAVTSLNLSSAYRPQSDGQTERVNQYLRQWLDERALMVKLLQHHLHHAQQIMKLQADKRHSFHEFQVGDFVYLKLQPSRRLMGFNIRLLCNFLRLWSRNKCLLRYWIHEWLGGLLVLRKKLLGRIWMNFVLAFHMRWLGGGQAILQGRGIVSAASKSQPDSEIVEHGNVKDKLKTGRRSRRLNSKYVRPQWTV</sequence>
<evidence type="ECO:0000256" key="6">
    <source>
        <dbReference type="SAM" id="MobiDB-lite"/>
    </source>
</evidence>
<evidence type="ECO:0000256" key="3">
    <source>
        <dbReference type="ARBA" id="ARBA00023015"/>
    </source>
</evidence>
<dbReference type="InterPro" id="IPR006458">
    <property type="entry name" value="Ovate_C"/>
</dbReference>
<dbReference type="HOGENOM" id="CLU_477675_0_0_1"/>
<dbReference type="AlphaFoldDB" id="J3LFV3"/>
<dbReference type="PANTHER" id="PTHR37984:SF5">
    <property type="entry name" value="PROTEIN NYNRIN-LIKE"/>
    <property type="match status" value="1"/>
</dbReference>
<keyword evidence="3" id="KW-0805">Transcription regulation</keyword>
<feature type="compositionally biased region" description="Basic residues" evidence="6">
    <location>
        <begin position="48"/>
        <end position="59"/>
    </location>
</feature>
<dbReference type="InterPro" id="IPR041588">
    <property type="entry name" value="Integrase_H2C2"/>
</dbReference>
<organism evidence="9">
    <name type="scientific">Oryza brachyantha</name>
    <name type="common">malo sina</name>
    <dbReference type="NCBI Taxonomy" id="4533"/>
    <lineage>
        <taxon>Eukaryota</taxon>
        <taxon>Viridiplantae</taxon>
        <taxon>Streptophyta</taxon>
        <taxon>Embryophyta</taxon>
        <taxon>Tracheophyta</taxon>
        <taxon>Spermatophyta</taxon>
        <taxon>Magnoliopsida</taxon>
        <taxon>Liliopsida</taxon>
        <taxon>Poales</taxon>
        <taxon>Poaceae</taxon>
        <taxon>BOP clade</taxon>
        <taxon>Oryzoideae</taxon>
        <taxon>Oryzeae</taxon>
        <taxon>Oryzinae</taxon>
        <taxon>Oryza</taxon>
    </lineage>
</organism>
<dbReference type="InterPro" id="IPR036397">
    <property type="entry name" value="RNaseH_sf"/>
</dbReference>
<evidence type="ECO:0000256" key="1">
    <source>
        <dbReference type="ARBA" id="ARBA00004123"/>
    </source>
</evidence>
<dbReference type="InterPro" id="IPR001584">
    <property type="entry name" value="Integrase_cat-core"/>
</dbReference>
<feature type="region of interest" description="Disordered" evidence="6">
    <location>
        <begin position="43"/>
        <end position="70"/>
    </location>
</feature>
<evidence type="ECO:0000256" key="5">
    <source>
        <dbReference type="ARBA" id="ARBA00023242"/>
    </source>
</evidence>
<keyword evidence="5" id="KW-0539">Nucleus</keyword>
<dbReference type="Gene3D" id="3.30.420.10">
    <property type="entry name" value="Ribonuclease H-like superfamily/Ribonuclease H"/>
    <property type="match status" value="1"/>
</dbReference>
<dbReference type="PROSITE" id="PS51754">
    <property type="entry name" value="OVATE"/>
    <property type="match status" value="1"/>
</dbReference>